<dbReference type="EMBL" id="CP002810">
    <property type="protein sequence ID" value="AEG43849.1"/>
    <property type="molecule type" value="Genomic_DNA"/>
</dbReference>
<evidence type="ECO:0000256" key="2">
    <source>
        <dbReference type="SAM" id="Phobius"/>
    </source>
</evidence>
<dbReference type="eggNOG" id="COG0515">
    <property type="taxonomic scope" value="Bacteria"/>
</dbReference>
<feature type="compositionally biased region" description="Pro residues" evidence="1">
    <location>
        <begin position="89"/>
        <end position="99"/>
    </location>
</feature>
<keyword evidence="2" id="KW-0472">Membrane</keyword>
<feature type="compositionally biased region" description="Low complexity" evidence="1">
    <location>
        <begin position="100"/>
        <end position="117"/>
    </location>
</feature>
<sequence length="389" mass="38635">MSGTVPPPPPPPPGPAPEPEGAPVSGVPPRVSRVPSAYRMPPSVSPSRSGEVPVQSVPAPGPAPTVALTPASYPTAARYPAAPTTAHAPVPPAPEPVTPTSPSSPAEAPTQAWSAQPAAYPTQAYAPQAYAPRQPAQGDWWGDQWNGAPAQQPQQIPPGGYQPPAHHAYAAAPAATAAAPAVAPAGAGDGTGGTSRRRKGGLTPGWIAFIAVDALLLIVAVVFAVQIFAGGGGAPTDEAEAGAGAGAQATQEAGEDAQGTEDDAAADELPAGEVLAEFASPSRNITCQITTAGASCGIAELDQQPAPVEGCDGTTGYVVAIDGEGRVSLPCVPSSDQPQKAGDGTSVLEYGQSVTEGDYTCSSAETGMSCTYDPSGRGFSLARAGIGTF</sequence>
<evidence type="ECO:0000313" key="4">
    <source>
        <dbReference type="Proteomes" id="UP000009236"/>
    </source>
</evidence>
<proteinExistence type="predicted"/>
<feature type="compositionally biased region" description="Acidic residues" evidence="1">
    <location>
        <begin position="253"/>
        <end position="264"/>
    </location>
</feature>
<accession>F6FQH4</accession>
<dbReference type="STRING" id="743718.Isova_1067"/>
<protein>
    <submittedName>
        <fullName evidence="3">Uncharacterized protein</fullName>
    </submittedName>
</protein>
<feature type="compositionally biased region" description="Low complexity" evidence="1">
    <location>
        <begin position="147"/>
        <end position="168"/>
    </location>
</feature>
<evidence type="ECO:0000313" key="3">
    <source>
        <dbReference type="EMBL" id="AEG43849.1"/>
    </source>
</evidence>
<keyword evidence="4" id="KW-1185">Reference proteome</keyword>
<dbReference type="HOGENOM" id="CLU_709361_0_0_11"/>
<feature type="compositionally biased region" description="Low complexity" evidence="1">
    <location>
        <begin position="21"/>
        <end position="37"/>
    </location>
</feature>
<feature type="region of interest" description="Disordered" evidence="1">
    <location>
        <begin position="133"/>
        <end position="168"/>
    </location>
</feature>
<feature type="region of interest" description="Disordered" evidence="1">
    <location>
        <begin position="1"/>
        <end position="117"/>
    </location>
</feature>
<organism evidence="4">
    <name type="scientific">Isoptericola variabilis (strain 225)</name>
    <dbReference type="NCBI Taxonomy" id="743718"/>
    <lineage>
        <taxon>Bacteria</taxon>
        <taxon>Bacillati</taxon>
        <taxon>Actinomycetota</taxon>
        <taxon>Actinomycetes</taxon>
        <taxon>Micrococcales</taxon>
        <taxon>Promicromonosporaceae</taxon>
        <taxon>Isoptericola</taxon>
    </lineage>
</organism>
<keyword evidence="2" id="KW-1133">Transmembrane helix</keyword>
<dbReference type="Proteomes" id="UP000009236">
    <property type="component" value="Chromosome"/>
</dbReference>
<reference evidence="3 4" key="1">
    <citation type="submission" date="2011-05" db="EMBL/GenBank/DDBJ databases">
        <title>Complete sequence of Isoptericola variabilis 225.</title>
        <authorList>
            <consortium name="US DOE Joint Genome Institute"/>
            <person name="Lucas S."/>
            <person name="Han J."/>
            <person name="Lapidus A."/>
            <person name="Cheng J.-F."/>
            <person name="Goodwin L."/>
            <person name="Pitluck S."/>
            <person name="Peters L."/>
            <person name="Mikhailova N."/>
            <person name="Zeytun A."/>
            <person name="Han C."/>
            <person name="Tapia R."/>
            <person name="Land M."/>
            <person name="Hauser L."/>
            <person name="Kyrpides N."/>
            <person name="Ivanova N."/>
            <person name="Pagani I."/>
            <person name="Siebers A."/>
            <person name="Allgaier M."/>
            <person name="Thelen M."/>
            <person name="Hugenholtz P."/>
            <person name="Gladden J."/>
            <person name="Woyke T."/>
        </authorList>
    </citation>
    <scope>NUCLEOTIDE SEQUENCE [LARGE SCALE GENOMIC DNA]</scope>
    <source>
        <strain evidence="4">225</strain>
    </source>
</reference>
<feature type="compositionally biased region" description="Pro residues" evidence="1">
    <location>
        <begin position="1"/>
        <end position="20"/>
    </location>
</feature>
<dbReference type="RefSeq" id="WP_013838241.1">
    <property type="nucleotide sequence ID" value="NC_015588.1"/>
</dbReference>
<feature type="compositionally biased region" description="Low complexity" evidence="1">
    <location>
        <begin position="69"/>
        <end position="88"/>
    </location>
</feature>
<feature type="region of interest" description="Disordered" evidence="1">
    <location>
        <begin position="236"/>
        <end position="264"/>
    </location>
</feature>
<dbReference type="KEGG" id="iva:Isova_1067"/>
<gene>
    <name evidence="3" type="ordered locus">Isova_1067</name>
</gene>
<name>F6FQH4_ISOV2</name>
<feature type="transmembrane region" description="Helical" evidence="2">
    <location>
        <begin position="206"/>
        <end position="229"/>
    </location>
</feature>
<keyword evidence="2" id="KW-0812">Transmembrane</keyword>
<evidence type="ECO:0000256" key="1">
    <source>
        <dbReference type="SAM" id="MobiDB-lite"/>
    </source>
</evidence>
<dbReference type="AlphaFoldDB" id="F6FQH4"/>